<feature type="region of interest" description="Disordered" evidence="1">
    <location>
        <begin position="1"/>
        <end position="29"/>
    </location>
</feature>
<reference evidence="2 3" key="1">
    <citation type="submission" date="2015-05" db="EMBL/GenBank/DDBJ databases">
        <authorList>
            <person name="Wang D.B."/>
            <person name="Wang M."/>
        </authorList>
    </citation>
    <scope>NUCLEOTIDE SEQUENCE [LARGE SCALE GENOMIC DNA]</scope>
    <source>
        <strain evidence="2">VL1</strain>
    </source>
</reference>
<protein>
    <submittedName>
        <fullName evidence="2">Uncharacterized protein</fullName>
    </submittedName>
</protein>
<dbReference type="Proteomes" id="UP000044602">
    <property type="component" value="Unassembled WGS sequence"/>
</dbReference>
<dbReference type="AlphaFoldDB" id="A0A0G4KRE1"/>
<organism evidence="2 3">
    <name type="scientific">Verticillium longisporum</name>
    <name type="common">Verticillium dahliae var. longisporum</name>
    <dbReference type="NCBI Taxonomy" id="100787"/>
    <lineage>
        <taxon>Eukaryota</taxon>
        <taxon>Fungi</taxon>
        <taxon>Dikarya</taxon>
        <taxon>Ascomycota</taxon>
        <taxon>Pezizomycotina</taxon>
        <taxon>Sordariomycetes</taxon>
        <taxon>Hypocreomycetidae</taxon>
        <taxon>Glomerellales</taxon>
        <taxon>Plectosphaerellaceae</taxon>
        <taxon>Verticillium</taxon>
    </lineage>
</organism>
<gene>
    <name evidence="2" type="ORF">BN1708_010470</name>
</gene>
<keyword evidence="3" id="KW-1185">Reference proteome</keyword>
<sequence length="62" mass="6573">MLGGKGSLGSTDGEYRGHAESPMVSSPSLVKYKNPFTGVSSSLSVKAEEAFSTKAFTVWCRN</sequence>
<evidence type="ECO:0000313" key="3">
    <source>
        <dbReference type="Proteomes" id="UP000044602"/>
    </source>
</evidence>
<dbReference type="EMBL" id="CVQH01003669">
    <property type="protein sequence ID" value="CRK12378.1"/>
    <property type="molecule type" value="Genomic_DNA"/>
</dbReference>
<proteinExistence type="predicted"/>
<evidence type="ECO:0000256" key="1">
    <source>
        <dbReference type="SAM" id="MobiDB-lite"/>
    </source>
</evidence>
<name>A0A0G4KRE1_VERLO</name>
<accession>A0A0G4KRE1</accession>
<evidence type="ECO:0000313" key="2">
    <source>
        <dbReference type="EMBL" id="CRK12378.1"/>
    </source>
</evidence>